<keyword evidence="3" id="KW-0804">Transcription</keyword>
<dbReference type="PANTHER" id="PTHR43280">
    <property type="entry name" value="ARAC-FAMILY TRANSCRIPTIONAL REGULATOR"/>
    <property type="match status" value="1"/>
</dbReference>
<feature type="region of interest" description="Disordered" evidence="4">
    <location>
        <begin position="39"/>
        <end position="58"/>
    </location>
</feature>
<evidence type="ECO:0000256" key="1">
    <source>
        <dbReference type="ARBA" id="ARBA00023015"/>
    </source>
</evidence>
<dbReference type="Proteomes" id="UP001596028">
    <property type="component" value="Unassembled WGS sequence"/>
</dbReference>
<keyword evidence="1" id="KW-0805">Transcription regulation</keyword>
<dbReference type="PANTHER" id="PTHR43280:SF34">
    <property type="entry name" value="ARAC-FAMILY TRANSCRIPTIONAL REGULATOR"/>
    <property type="match status" value="1"/>
</dbReference>
<evidence type="ECO:0000313" key="6">
    <source>
        <dbReference type="EMBL" id="MFC4601617.1"/>
    </source>
</evidence>
<organism evidence="6 7">
    <name type="scientific">Cohnella hongkongensis</name>
    <dbReference type="NCBI Taxonomy" id="178337"/>
    <lineage>
        <taxon>Bacteria</taxon>
        <taxon>Bacillati</taxon>
        <taxon>Bacillota</taxon>
        <taxon>Bacilli</taxon>
        <taxon>Bacillales</taxon>
        <taxon>Paenibacillaceae</taxon>
        <taxon>Cohnella</taxon>
    </lineage>
</organism>
<evidence type="ECO:0000256" key="4">
    <source>
        <dbReference type="SAM" id="MobiDB-lite"/>
    </source>
</evidence>
<dbReference type="Pfam" id="PF12833">
    <property type="entry name" value="HTH_18"/>
    <property type="match status" value="1"/>
</dbReference>
<keyword evidence="7" id="KW-1185">Reference proteome</keyword>
<dbReference type="SMART" id="SM00342">
    <property type="entry name" value="HTH_ARAC"/>
    <property type="match status" value="1"/>
</dbReference>
<protein>
    <submittedName>
        <fullName evidence="6">Helix-turn-helix domain-containing protein</fullName>
    </submittedName>
</protein>
<comment type="caution">
    <text evidence="6">The sequence shown here is derived from an EMBL/GenBank/DDBJ whole genome shotgun (WGS) entry which is preliminary data.</text>
</comment>
<dbReference type="Gene3D" id="1.10.10.60">
    <property type="entry name" value="Homeodomain-like"/>
    <property type="match status" value="2"/>
</dbReference>
<evidence type="ECO:0000256" key="3">
    <source>
        <dbReference type="ARBA" id="ARBA00023163"/>
    </source>
</evidence>
<accession>A0ABV9FIU4</accession>
<proteinExistence type="predicted"/>
<gene>
    <name evidence="6" type="ORF">ACFO3S_25495</name>
</gene>
<dbReference type="InterPro" id="IPR018060">
    <property type="entry name" value="HTH_AraC"/>
</dbReference>
<feature type="domain" description="HTH araC/xylS-type" evidence="5">
    <location>
        <begin position="274"/>
        <end position="372"/>
    </location>
</feature>
<reference evidence="7" key="1">
    <citation type="journal article" date="2019" name="Int. J. Syst. Evol. Microbiol.">
        <title>The Global Catalogue of Microorganisms (GCM) 10K type strain sequencing project: providing services to taxonomists for standard genome sequencing and annotation.</title>
        <authorList>
            <consortium name="The Broad Institute Genomics Platform"/>
            <consortium name="The Broad Institute Genome Sequencing Center for Infectious Disease"/>
            <person name="Wu L."/>
            <person name="Ma J."/>
        </authorList>
    </citation>
    <scope>NUCLEOTIDE SEQUENCE [LARGE SCALE GENOMIC DNA]</scope>
    <source>
        <strain evidence="7">CCUG 49571</strain>
    </source>
</reference>
<sequence length="375" mass="42381">MTGRRITADEVDDICRLMYDNFHIPIRFRDGSGELVAEYPSGQPARPPETDDPDGLAPPELSYSVPVLGAVNKLESRLLFRLGAADHPLGVVVMGPTVKNKTALLHAGALLYYLLHGRKLDISDVYQASRCVERTAVPAQDVDLDLSDRRENFVFHHDPILEKRLLQYVKEGRKEELASGFDLIPRERAGVLSKRSRLRNEKNLAICLITLITRAAIDGGLFPETAFTVSDLYIQHIEELQEVEEVGRVSNEALLDFAERVRSQRSRRYSKAVAACQNYIFNHLYKEITLTQLAAAAGLAPGYLSQLFKRETGLTVSEYIQRAKVEEAGKLLIFTDDTLLAIGSRLNFHDQSHFIKVFKKYTGLTPRQFRNRQRE</sequence>
<dbReference type="SUPFAM" id="SSF46689">
    <property type="entry name" value="Homeodomain-like"/>
    <property type="match status" value="2"/>
</dbReference>
<keyword evidence="2" id="KW-0238">DNA-binding</keyword>
<evidence type="ECO:0000313" key="7">
    <source>
        <dbReference type="Proteomes" id="UP001596028"/>
    </source>
</evidence>
<dbReference type="EMBL" id="JBHSEP010000028">
    <property type="protein sequence ID" value="MFC4601617.1"/>
    <property type="molecule type" value="Genomic_DNA"/>
</dbReference>
<dbReference type="RefSeq" id="WP_378101898.1">
    <property type="nucleotide sequence ID" value="NZ_JBHSEP010000028.1"/>
</dbReference>
<evidence type="ECO:0000256" key="2">
    <source>
        <dbReference type="ARBA" id="ARBA00023125"/>
    </source>
</evidence>
<evidence type="ECO:0000259" key="5">
    <source>
        <dbReference type="PROSITE" id="PS01124"/>
    </source>
</evidence>
<dbReference type="InterPro" id="IPR009057">
    <property type="entry name" value="Homeodomain-like_sf"/>
</dbReference>
<name>A0ABV9FIU4_9BACL</name>
<dbReference type="PROSITE" id="PS01124">
    <property type="entry name" value="HTH_ARAC_FAMILY_2"/>
    <property type="match status" value="1"/>
</dbReference>